<dbReference type="OrthoDB" id="10264910at2759"/>
<evidence type="ECO:0000256" key="1">
    <source>
        <dbReference type="ARBA" id="ARBA00022517"/>
    </source>
</evidence>
<dbReference type="AlphaFoldDB" id="K0SGJ5"/>
<evidence type="ECO:0000313" key="8">
    <source>
        <dbReference type="Proteomes" id="UP000266841"/>
    </source>
</evidence>
<evidence type="ECO:0000256" key="3">
    <source>
        <dbReference type="ARBA" id="ARBA00023242"/>
    </source>
</evidence>
<dbReference type="InterPro" id="IPR001357">
    <property type="entry name" value="BRCT_dom"/>
</dbReference>
<name>K0SGJ5_THAOC</name>
<evidence type="ECO:0000256" key="2">
    <source>
        <dbReference type="ARBA" id="ARBA00022552"/>
    </source>
</evidence>
<feature type="compositionally biased region" description="Basic and acidic residues" evidence="5">
    <location>
        <begin position="666"/>
        <end position="707"/>
    </location>
</feature>
<evidence type="ECO:0000256" key="5">
    <source>
        <dbReference type="SAM" id="MobiDB-lite"/>
    </source>
</evidence>
<dbReference type="GO" id="GO:0000466">
    <property type="term" value="P:maturation of 5.8S rRNA from tricistronic rRNA transcript (SSU-rRNA, 5.8S rRNA, LSU-rRNA)"/>
    <property type="evidence" value="ECO:0007669"/>
    <property type="project" value="UniProtKB-UniRule"/>
</dbReference>
<dbReference type="PROSITE" id="PS50172">
    <property type="entry name" value="BRCT"/>
    <property type="match status" value="1"/>
</dbReference>
<dbReference type="GO" id="GO:0003723">
    <property type="term" value="F:RNA binding"/>
    <property type="evidence" value="ECO:0007669"/>
    <property type="project" value="TreeGrafter"/>
</dbReference>
<accession>K0SGJ5</accession>
<reference evidence="7 8" key="1">
    <citation type="journal article" date="2012" name="Genome Biol.">
        <title>Genome and low-iron response of an oceanic diatom adapted to chronic iron limitation.</title>
        <authorList>
            <person name="Lommer M."/>
            <person name="Specht M."/>
            <person name="Roy A.S."/>
            <person name="Kraemer L."/>
            <person name="Andreson R."/>
            <person name="Gutowska M.A."/>
            <person name="Wolf J."/>
            <person name="Bergner S.V."/>
            <person name="Schilhabel M.B."/>
            <person name="Klostermeier U.C."/>
            <person name="Beiko R.G."/>
            <person name="Rosenstiel P."/>
            <person name="Hippler M."/>
            <person name="Laroche J."/>
        </authorList>
    </citation>
    <scope>NUCLEOTIDE SEQUENCE [LARGE SCALE GENOMIC DNA]</scope>
    <source>
        <strain evidence="7 8">CCMP1005</strain>
    </source>
</reference>
<organism evidence="7 8">
    <name type="scientific">Thalassiosira oceanica</name>
    <name type="common">Marine diatom</name>
    <dbReference type="NCBI Taxonomy" id="159749"/>
    <lineage>
        <taxon>Eukaryota</taxon>
        <taxon>Sar</taxon>
        <taxon>Stramenopiles</taxon>
        <taxon>Ochrophyta</taxon>
        <taxon>Bacillariophyta</taxon>
        <taxon>Coscinodiscophyceae</taxon>
        <taxon>Thalassiosirophycidae</taxon>
        <taxon>Thalassiosirales</taxon>
        <taxon>Thalassiosiraceae</taxon>
        <taxon>Thalassiosira</taxon>
    </lineage>
</organism>
<feature type="region of interest" description="Disordered" evidence="5">
    <location>
        <begin position="558"/>
        <end position="640"/>
    </location>
</feature>
<dbReference type="SMART" id="SM00292">
    <property type="entry name" value="BRCT"/>
    <property type="match status" value="1"/>
</dbReference>
<dbReference type="Pfam" id="PF16589">
    <property type="entry name" value="BRCT_2"/>
    <property type="match status" value="1"/>
</dbReference>
<keyword evidence="2 4" id="KW-0698">rRNA processing</keyword>
<dbReference type="OMA" id="QKVTWIV"/>
<dbReference type="GO" id="GO:0000463">
    <property type="term" value="P:maturation of LSU-rRNA from tricistronic rRNA transcript (SSU-rRNA, 5.8S rRNA, LSU-rRNA)"/>
    <property type="evidence" value="ECO:0007669"/>
    <property type="project" value="UniProtKB-UniRule"/>
</dbReference>
<evidence type="ECO:0000259" key="6">
    <source>
        <dbReference type="PROSITE" id="PS50172"/>
    </source>
</evidence>
<proteinExistence type="inferred from homology"/>
<feature type="compositionally biased region" description="Basic residues" evidence="5">
    <location>
        <begin position="1"/>
        <end position="17"/>
    </location>
</feature>
<feature type="domain" description="BRCT" evidence="6">
    <location>
        <begin position="433"/>
        <end position="527"/>
    </location>
</feature>
<dbReference type="GO" id="GO:0030687">
    <property type="term" value="C:preribosome, large subunit precursor"/>
    <property type="evidence" value="ECO:0007669"/>
    <property type="project" value="UniProtKB-UniRule"/>
</dbReference>
<feature type="region of interest" description="Disordered" evidence="5">
    <location>
        <begin position="1"/>
        <end position="38"/>
    </location>
</feature>
<comment type="similarity">
    <text evidence="4">Belongs to the pescadillo family.</text>
</comment>
<dbReference type="SUPFAM" id="SSF52113">
    <property type="entry name" value="BRCT domain"/>
    <property type="match status" value="1"/>
</dbReference>
<dbReference type="PANTHER" id="PTHR12221:SF6">
    <property type="entry name" value="PESCADILLO HOMOLOG"/>
    <property type="match status" value="1"/>
</dbReference>
<feature type="compositionally biased region" description="Basic residues" evidence="5">
    <location>
        <begin position="24"/>
        <end position="38"/>
    </location>
</feature>
<feature type="compositionally biased region" description="Acidic residues" evidence="5">
    <location>
        <begin position="378"/>
        <end position="396"/>
    </location>
</feature>
<gene>
    <name evidence="7" type="ORF">THAOC_15190</name>
</gene>
<feature type="compositionally biased region" description="Basic and acidic residues" evidence="5">
    <location>
        <begin position="621"/>
        <end position="633"/>
    </location>
</feature>
<dbReference type="EMBL" id="AGNL01017633">
    <property type="protein sequence ID" value="EJK64104.1"/>
    <property type="molecule type" value="Genomic_DNA"/>
</dbReference>
<evidence type="ECO:0000256" key="4">
    <source>
        <dbReference type="HAMAP-Rule" id="MF_03028"/>
    </source>
</evidence>
<dbReference type="Proteomes" id="UP000266841">
    <property type="component" value="Unassembled WGS sequence"/>
</dbReference>
<dbReference type="Pfam" id="PF06732">
    <property type="entry name" value="Pescadillo_N"/>
    <property type="match status" value="1"/>
</dbReference>
<dbReference type="InterPro" id="IPR010613">
    <property type="entry name" value="PES"/>
</dbReference>
<dbReference type="HAMAP" id="MF_03028">
    <property type="entry name" value="Pescadillo"/>
    <property type="match status" value="1"/>
</dbReference>
<comment type="caution">
    <text evidence="7">The sequence shown here is derived from an EMBL/GenBank/DDBJ whole genome shotgun (WGS) entry which is preliminary data.</text>
</comment>
<comment type="subcellular location">
    <subcellularLocation>
        <location evidence="4">Nucleus</location>
        <location evidence="4">Nucleolus</location>
    </subcellularLocation>
    <subcellularLocation>
        <location evidence="4">Nucleus</location>
        <location evidence="4">Nucleoplasm</location>
    </subcellularLocation>
</comment>
<dbReference type="CDD" id="cd17709">
    <property type="entry name" value="BRCT_pescadillo_like"/>
    <property type="match status" value="1"/>
</dbReference>
<keyword evidence="3 4" id="KW-0539">Nucleus</keyword>
<feature type="region of interest" description="Disordered" evidence="5">
    <location>
        <begin position="664"/>
        <end position="723"/>
    </location>
</feature>
<keyword evidence="1 4" id="KW-0690">Ribosome biogenesis</keyword>
<evidence type="ECO:0000313" key="7">
    <source>
        <dbReference type="EMBL" id="EJK64104.1"/>
    </source>
</evidence>
<feature type="region of interest" description="Disordered" evidence="5">
    <location>
        <begin position="335"/>
        <end position="396"/>
    </location>
</feature>
<sequence>MGNRVKGRAKKKSHKAAIHSGMATHRKLSRMGKVQKKHHSGLDATFIGRSRVLKKLQISLKDFRRLCILKGVYPREPRGKAPKNKKGQVFYHIKDVKALSHEPLLDKFREFKAFMKKVRRSANRNEKDEARRKQPLAPTYTLHHLVRERYPRFSDALGDLDDALCLVNLFACLPSEGRIGTQVTRKAQMLAASWGAYCSVTGSITKSFISVKGVYVEAEIMEKGEAIPVRWVAPHNFTQNVPEGVDFRVMLTFFEFYETLLSFVLFKLYGDLGVRYPLPTAVCDGEGSSNVSGRATLHPTLGGKATSVLAANLSALQVALSEASKGNAAAEAVKDALKEDDGSEENVNEATTSTKSKAEKKKQKKLMQTIDEALKDVDQDEDDEEGEDYDDANEEDAVPIAAPLREALEAIDDSAIERDGDDVAIITSPEALRRHQLFANLTFYLSREVPRGYLELIILSYGGKVGWEGQDSPIKMDDSSITHHIVDRPKLLPNYSKLPKNREYVQPQWLLDSANFGFVLPIERYGVGHVLPPHLSPWVDDSEEGYVPKYKEEVERLKNGEVLEDSEDEAATRAEEQVGSEANDDKPLVKNAVVESESESSSSDDEGGDGEEEEEDEVDDDKANEKAKSKKQAEDDEAAQLAKALMSKKAARLYGRMQHGIAKKQAKVDNLHKKRREIESTREKSKDGKSFQKLKVERLKKERRDVEAAYDDTGGSMKKKRRR</sequence>
<dbReference type="InterPro" id="IPR036420">
    <property type="entry name" value="BRCT_dom_sf"/>
</dbReference>
<dbReference type="GO" id="GO:0070545">
    <property type="term" value="C:PeBoW complex"/>
    <property type="evidence" value="ECO:0007669"/>
    <property type="project" value="TreeGrafter"/>
</dbReference>
<keyword evidence="8" id="KW-1185">Reference proteome</keyword>
<dbReference type="Gene3D" id="3.40.50.10190">
    <property type="entry name" value="BRCT domain"/>
    <property type="match status" value="1"/>
</dbReference>
<feature type="compositionally biased region" description="Acidic residues" evidence="5">
    <location>
        <begin position="596"/>
        <end position="620"/>
    </location>
</feature>
<dbReference type="eggNOG" id="KOG2481">
    <property type="taxonomic scope" value="Eukaryota"/>
</dbReference>
<comment type="function">
    <text evidence="4">Required for maturation of ribosomal RNAs and formation of the large ribosomal subunit.</text>
</comment>
<dbReference type="PANTHER" id="PTHR12221">
    <property type="entry name" value="PESCADILLO - RELATED"/>
    <property type="match status" value="1"/>
</dbReference>
<dbReference type="GO" id="GO:0043021">
    <property type="term" value="F:ribonucleoprotein complex binding"/>
    <property type="evidence" value="ECO:0007669"/>
    <property type="project" value="UniProtKB-UniRule"/>
</dbReference>
<dbReference type="GO" id="GO:0005654">
    <property type="term" value="C:nucleoplasm"/>
    <property type="evidence" value="ECO:0007669"/>
    <property type="project" value="UniProtKB-SubCell"/>
</dbReference>
<protein>
    <recommendedName>
        <fullName evidence="4">Pescadillo homolog</fullName>
    </recommendedName>
</protein>